<gene>
    <name evidence="1" type="ORF">F443_15038</name>
</gene>
<dbReference type="AlphaFoldDB" id="V9EJI2"/>
<protein>
    <submittedName>
        <fullName evidence="1">Uncharacterized protein</fullName>
    </submittedName>
</protein>
<name>V9EJI2_PHYNI</name>
<evidence type="ECO:0000313" key="1">
    <source>
        <dbReference type="EMBL" id="ETI39354.1"/>
    </source>
</evidence>
<sequence length="33" mass="3609">GRNHGMDGPWVRPTVCAAQMCHTCARARATRPT</sequence>
<keyword evidence="2" id="KW-1185">Reference proteome</keyword>
<comment type="caution">
    <text evidence="1">The sequence shown here is derived from an EMBL/GenBank/DDBJ whole genome shotgun (WGS) entry which is preliminary data.</text>
</comment>
<dbReference type="Proteomes" id="UP000018721">
    <property type="component" value="Unassembled WGS sequence"/>
</dbReference>
<proteinExistence type="predicted"/>
<accession>V9EJI2</accession>
<dbReference type="HOGENOM" id="CLU_3387374_0_0_1"/>
<dbReference type="EMBL" id="ANIZ01002626">
    <property type="protein sequence ID" value="ETI39354.1"/>
    <property type="molecule type" value="Genomic_DNA"/>
</dbReference>
<organism evidence="1 2">
    <name type="scientific">Phytophthora nicotianae P1569</name>
    <dbReference type="NCBI Taxonomy" id="1317065"/>
    <lineage>
        <taxon>Eukaryota</taxon>
        <taxon>Sar</taxon>
        <taxon>Stramenopiles</taxon>
        <taxon>Oomycota</taxon>
        <taxon>Peronosporomycetes</taxon>
        <taxon>Peronosporales</taxon>
        <taxon>Peronosporaceae</taxon>
        <taxon>Phytophthora</taxon>
    </lineage>
</organism>
<reference evidence="1 2" key="1">
    <citation type="submission" date="2013-11" db="EMBL/GenBank/DDBJ databases">
        <title>The Genome Sequence of Phytophthora parasitica P1569.</title>
        <authorList>
            <consortium name="The Broad Institute Genomics Platform"/>
            <person name="Russ C."/>
            <person name="Tyler B."/>
            <person name="Panabieres F."/>
            <person name="Shan W."/>
            <person name="Tripathy S."/>
            <person name="Grunwald N."/>
            <person name="Machado M."/>
            <person name="Johnson C.S."/>
            <person name="Arredondo F."/>
            <person name="Hong C."/>
            <person name="Coffey M."/>
            <person name="Young S.K."/>
            <person name="Zeng Q."/>
            <person name="Gargeya S."/>
            <person name="Fitzgerald M."/>
            <person name="Abouelleil A."/>
            <person name="Alvarado L."/>
            <person name="Chapman S.B."/>
            <person name="Gainer-Dewar J."/>
            <person name="Goldberg J."/>
            <person name="Griggs A."/>
            <person name="Gujja S."/>
            <person name="Hansen M."/>
            <person name="Howarth C."/>
            <person name="Imamovic A."/>
            <person name="Ireland A."/>
            <person name="Larimer J."/>
            <person name="McCowan C."/>
            <person name="Murphy C."/>
            <person name="Pearson M."/>
            <person name="Poon T.W."/>
            <person name="Priest M."/>
            <person name="Roberts A."/>
            <person name="Saif S."/>
            <person name="Shea T."/>
            <person name="Sykes S."/>
            <person name="Wortman J."/>
            <person name="Nusbaum C."/>
            <person name="Birren B."/>
        </authorList>
    </citation>
    <scope>NUCLEOTIDE SEQUENCE [LARGE SCALE GENOMIC DNA]</scope>
    <source>
        <strain evidence="1 2">P1569</strain>
    </source>
</reference>
<feature type="non-terminal residue" evidence="1">
    <location>
        <position position="1"/>
    </location>
</feature>
<evidence type="ECO:0000313" key="2">
    <source>
        <dbReference type="Proteomes" id="UP000018721"/>
    </source>
</evidence>